<proteinExistence type="predicted"/>
<dbReference type="RefSeq" id="WP_104831942.1">
    <property type="nucleotide sequence ID" value="NZ_PJCH01000016.1"/>
</dbReference>
<evidence type="ECO:0000313" key="2">
    <source>
        <dbReference type="Proteomes" id="UP000239504"/>
    </source>
</evidence>
<protein>
    <submittedName>
        <fullName evidence="1">Uncharacterized protein</fullName>
    </submittedName>
</protein>
<gene>
    <name evidence="1" type="ORF">CW354_20390</name>
</gene>
<accession>A0A2S7K056</accession>
<comment type="caution">
    <text evidence="1">The sequence shown here is derived from an EMBL/GenBank/DDBJ whole genome shotgun (WGS) entry which is preliminary data.</text>
</comment>
<reference evidence="1 2" key="1">
    <citation type="submission" date="2017-12" db="EMBL/GenBank/DDBJ databases">
        <authorList>
            <person name="Hurst M.R.H."/>
        </authorList>
    </citation>
    <scope>NUCLEOTIDE SEQUENCE [LARGE SCALE GENOMIC DNA]</scope>
    <source>
        <strain evidence="1 2">SY-3-19</strain>
    </source>
</reference>
<dbReference type="AlphaFoldDB" id="A0A2S7K056"/>
<name>A0A2S7K056_9PROT</name>
<evidence type="ECO:0000313" key="1">
    <source>
        <dbReference type="EMBL" id="PQA85889.1"/>
    </source>
</evidence>
<dbReference type="EMBL" id="PJCH01000016">
    <property type="protein sequence ID" value="PQA85889.1"/>
    <property type="molecule type" value="Genomic_DNA"/>
</dbReference>
<dbReference type="Proteomes" id="UP000239504">
    <property type="component" value="Unassembled WGS sequence"/>
</dbReference>
<sequence length="159" mass="17794">MTIIYIWPDRRTVTEAALPDAPNMRRNFLRVLLHARRVMPFCKLENGDVVVIDEKAHAIAEHYVLLPGVSLPVPGRMAVIGQNERGLPLSCVTPLDAIAGRVSYLDRAAYYMALMRGDYRTVAPPLSVRRVCEVIPFPARDRSTAEPAKSDRTKRLAAK</sequence>
<keyword evidence="2" id="KW-1185">Reference proteome</keyword>
<organism evidence="1 2">
    <name type="scientific">Hyphococcus luteus</name>
    <dbReference type="NCBI Taxonomy" id="2058213"/>
    <lineage>
        <taxon>Bacteria</taxon>
        <taxon>Pseudomonadati</taxon>
        <taxon>Pseudomonadota</taxon>
        <taxon>Alphaproteobacteria</taxon>
        <taxon>Parvularculales</taxon>
        <taxon>Parvularculaceae</taxon>
        <taxon>Hyphococcus</taxon>
    </lineage>
</organism>